<dbReference type="EMBL" id="CAFAZX010000009">
    <property type="protein sequence ID" value="CAB4840451.1"/>
    <property type="molecule type" value="Genomic_DNA"/>
</dbReference>
<sequence>MEAVFQNPSVIRVREVLNNAGITGEIVALSDSARTAAEAAEGLGIEVGQVASSIVFKLPNGSALLVITSGRHRVDTHLVAQNLGVEKLHRADADFVKDVSGFSIGGVSPLGWISKPEIILIDEALNDYEVVWAAAGHPHAVFPTTYSELITCTGATPMVVGD</sequence>
<dbReference type="Pfam" id="PF04073">
    <property type="entry name" value="tRNA_edit"/>
    <property type="match status" value="1"/>
</dbReference>
<proteinExistence type="predicted"/>
<dbReference type="InterPro" id="IPR007214">
    <property type="entry name" value="YbaK/aa-tRNA-synth-assoc-dom"/>
</dbReference>
<name>A0A6J7B5Q1_9ZZZZ</name>
<reference evidence="2" key="1">
    <citation type="submission" date="2020-05" db="EMBL/GenBank/DDBJ databases">
        <authorList>
            <person name="Chiriac C."/>
            <person name="Salcher M."/>
            <person name="Ghai R."/>
            <person name="Kavagutti S V."/>
        </authorList>
    </citation>
    <scope>NUCLEOTIDE SEQUENCE</scope>
</reference>
<evidence type="ECO:0000313" key="2">
    <source>
        <dbReference type="EMBL" id="CAB4840451.1"/>
    </source>
</evidence>
<dbReference type="GO" id="GO:0002161">
    <property type="term" value="F:aminoacyl-tRNA deacylase activity"/>
    <property type="evidence" value="ECO:0007669"/>
    <property type="project" value="InterPro"/>
</dbReference>
<dbReference type="PANTHER" id="PTHR30411">
    <property type="entry name" value="CYTOPLASMIC PROTEIN"/>
    <property type="match status" value="1"/>
</dbReference>
<gene>
    <name evidence="2" type="ORF">UFOPK3241_00276</name>
</gene>
<organism evidence="2">
    <name type="scientific">freshwater metagenome</name>
    <dbReference type="NCBI Taxonomy" id="449393"/>
    <lineage>
        <taxon>unclassified sequences</taxon>
        <taxon>metagenomes</taxon>
        <taxon>ecological metagenomes</taxon>
    </lineage>
</organism>
<dbReference type="InterPro" id="IPR036754">
    <property type="entry name" value="YbaK/aa-tRNA-synt-asso_dom_sf"/>
</dbReference>
<dbReference type="AlphaFoldDB" id="A0A6J7B5Q1"/>
<dbReference type="PANTHER" id="PTHR30411:SF1">
    <property type="entry name" value="CYTOPLASMIC PROTEIN"/>
    <property type="match status" value="1"/>
</dbReference>
<accession>A0A6J7B5Q1</accession>
<dbReference type="CDD" id="cd04333">
    <property type="entry name" value="ProX_deacylase"/>
    <property type="match status" value="1"/>
</dbReference>
<evidence type="ECO:0000259" key="1">
    <source>
        <dbReference type="Pfam" id="PF04073"/>
    </source>
</evidence>
<protein>
    <submittedName>
        <fullName evidence="2">Unannotated protein</fullName>
    </submittedName>
</protein>
<dbReference type="Gene3D" id="3.90.960.10">
    <property type="entry name" value="YbaK/aminoacyl-tRNA synthetase-associated domain"/>
    <property type="match status" value="1"/>
</dbReference>
<feature type="domain" description="YbaK/aminoacyl-tRNA synthetase-associated" evidence="1">
    <location>
        <begin position="32"/>
        <end position="150"/>
    </location>
</feature>
<dbReference type="SUPFAM" id="SSF55826">
    <property type="entry name" value="YbaK/ProRS associated domain"/>
    <property type="match status" value="1"/>
</dbReference>